<protein>
    <submittedName>
        <fullName evidence="1">Uncharacterized protein</fullName>
    </submittedName>
</protein>
<reference evidence="1" key="5">
    <citation type="journal article" date="2021" name="G3 (Bethesda)">
        <title>Aegilops tauschii genome assembly Aet v5.0 features greater sequence contiguity and improved annotation.</title>
        <authorList>
            <person name="Wang L."/>
            <person name="Zhu T."/>
            <person name="Rodriguez J.C."/>
            <person name="Deal K.R."/>
            <person name="Dubcovsky J."/>
            <person name="McGuire P.E."/>
            <person name="Lux T."/>
            <person name="Spannagl M."/>
            <person name="Mayer K.F.X."/>
            <person name="Baldrich P."/>
            <person name="Meyers B.C."/>
            <person name="Huo N."/>
            <person name="Gu Y.Q."/>
            <person name="Zhou H."/>
            <person name="Devos K.M."/>
            <person name="Bennetzen J.L."/>
            <person name="Unver T."/>
            <person name="Budak H."/>
            <person name="Gulick P.J."/>
            <person name="Galiba G."/>
            <person name="Kalapos B."/>
            <person name="Nelson D.R."/>
            <person name="Li P."/>
            <person name="You F.M."/>
            <person name="Luo M.C."/>
            <person name="Dvorak J."/>
        </authorList>
    </citation>
    <scope>NUCLEOTIDE SEQUENCE [LARGE SCALE GENOMIC DNA]</scope>
    <source>
        <strain evidence="1">cv. AL8/78</strain>
    </source>
</reference>
<evidence type="ECO:0000313" key="1">
    <source>
        <dbReference type="EnsemblPlants" id="AET5Gv20474400.21"/>
    </source>
</evidence>
<keyword evidence="2" id="KW-1185">Reference proteome</keyword>
<dbReference type="AlphaFoldDB" id="A0A453KQ08"/>
<proteinExistence type="predicted"/>
<reference evidence="2" key="1">
    <citation type="journal article" date="2014" name="Science">
        <title>Ancient hybridizations among the ancestral genomes of bread wheat.</title>
        <authorList>
            <consortium name="International Wheat Genome Sequencing Consortium,"/>
            <person name="Marcussen T."/>
            <person name="Sandve S.R."/>
            <person name="Heier L."/>
            <person name="Spannagl M."/>
            <person name="Pfeifer M."/>
            <person name="Jakobsen K.S."/>
            <person name="Wulff B.B."/>
            <person name="Steuernagel B."/>
            <person name="Mayer K.F."/>
            <person name="Olsen O.A."/>
        </authorList>
    </citation>
    <scope>NUCLEOTIDE SEQUENCE [LARGE SCALE GENOMIC DNA]</scope>
    <source>
        <strain evidence="2">cv. AL8/78</strain>
    </source>
</reference>
<organism evidence="1 2">
    <name type="scientific">Aegilops tauschii subsp. strangulata</name>
    <name type="common">Goatgrass</name>
    <dbReference type="NCBI Taxonomy" id="200361"/>
    <lineage>
        <taxon>Eukaryota</taxon>
        <taxon>Viridiplantae</taxon>
        <taxon>Streptophyta</taxon>
        <taxon>Embryophyta</taxon>
        <taxon>Tracheophyta</taxon>
        <taxon>Spermatophyta</taxon>
        <taxon>Magnoliopsida</taxon>
        <taxon>Liliopsida</taxon>
        <taxon>Poales</taxon>
        <taxon>Poaceae</taxon>
        <taxon>BOP clade</taxon>
        <taxon>Pooideae</taxon>
        <taxon>Triticodae</taxon>
        <taxon>Triticeae</taxon>
        <taxon>Triticinae</taxon>
        <taxon>Aegilops</taxon>
    </lineage>
</organism>
<reference evidence="1" key="3">
    <citation type="journal article" date="2017" name="Nature">
        <title>Genome sequence of the progenitor of the wheat D genome Aegilops tauschii.</title>
        <authorList>
            <person name="Luo M.C."/>
            <person name="Gu Y.Q."/>
            <person name="Puiu D."/>
            <person name="Wang H."/>
            <person name="Twardziok S.O."/>
            <person name="Deal K.R."/>
            <person name="Huo N."/>
            <person name="Zhu T."/>
            <person name="Wang L."/>
            <person name="Wang Y."/>
            <person name="McGuire P.E."/>
            <person name="Liu S."/>
            <person name="Long H."/>
            <person name="Ramasamy R.K."/>
            <person name="Rodriguez J.C."/>
            <person name="Van S.L."/>
            <person name="Yuan L."/>
            <person name="Wang Z."/>
            <person name="Xia Z."/>
            <person name="Xiao L."/>
            <person name="Anderson O.D."/>
            <person name="Ouyang S."/>
            <person name="Liang Y."/>
            <person name="Zimin A.V."/>
            <person name="Pertea G."/>
            <person name="Qi P."/>
            <person name="Bennetzen J.L."/>
            <person name="Dai X."/>
            <person name="Dawson M.W."/>
            <person name="Muller H.G."/>
            <person name="Kugler K."/>
            <person name="Rivarola-Duarte L."/>
            <person name="Spannagl M."/>
            <person name="Mayer K.F.X."/>
            <person name="Lu F.H."/>
            <person name="Bevan M.W."/>
            <person name="Leroy P."/>
            <person name="Li P."/>
            <person name="You F.M."/>
            <person name="Sun Q."/>
            <person name="Liu Z."/>
            <person name="Lyons E."/>
            <person name="Wicker T."/>
            <person name="Salzberg S.L."/>
            <person name="Devos K.M."/>
            <person name="Dvorak J."/>
        </authorList>
    </citation>
    <scope>NUCLEOTIDE SEQUENCE [LARGE SCALE GENOMIC DNA]</scope>
    <source>
        <strain evidence="1">cv. AL8/78</strain>
    </source>
</reference>
<accession>A0A453KQ08</accession>
<dbReference type="EnsemblPlants" id="AET5Gv20474400.21">
    <property type="protein sequence ID" value="AET5Gv20474400.21"/>
    <property type="gene ID" value="AET5Gv20474400"/>
</dbReference>
<sequence length="38" mass="4386">MMHLMDHEKVNDDLARLMETEGLDVQLSYDGLSIPVRL</sequence>
<name>A0A453KQ08_AEGTS</name>
<reference evidence="2" key="2">
    <citation type="journal article" date="2017" name="Nat. Plants">
        <title>The Aegilops tauschii genome reveals multiple impacts of transposons.</title>
        <authorList>
            <person name="Zhao G."/>
            <person name="Zou C."/>
            <person name="Li K."/>
            <person name="Wang K."/>
            <person name="Li T."/>
            <person name="Gao L."/>
            <person name="Zhang X."/>
            <person name="Wang H."/>
            <person name="Yang Z."/>
            <person name="Liu X."/>
            <person name="Jiang W."/>
            <person name="Mao L."/>
            <person name="Kong X."/>
            <person name="Jiao Y."/>
            <person name="Jia J."/>
        </authorList>
    </citation>
    <scope>NUCLEOTIDE SEQUENCE [LARGE SCALE GENOMIC DNA]</scope>
    <source>
        <strain evidence="2">cv. AL8/78</strain>
    </source>
</reference>
<dbReference type="Proteomes" id="UP000015105">
    <property type="component" value="Chromosome 5D"/>
</dbReference>
<evidence type="ECO:0000313" key="2">
    <source>
        <dbReference type="Proteomes" id="UP000015105"/>
    </source>
</evidence>
<dbReference type="Gramene" id="AET5Gv20474400.21">
    <property type="protein sequence ID" value="AET5Gv20474400.21"/>
    <property type="gene ID" value="AET5Gv20474400"/>
</dbReference>
<reference evidence="1" key="4">
    <citation type="submission" date="2019-03" db="UniProtKB">
        <authorList>
            <consortium name="EnsemblPlants"/>
        </authorList>
    </citation>
    <scope>IDENTIFICATION</scope>
</reference>